<evidence type="ECO:0000313" key="1">
    <source>
        <dbReference type="EMBL" id="MXQ83187.1"/>
    </source>
</evidence>
<gene>
    <name evidence="1" type="ORF">E5288_WYG018740</name>
</gene>
<accession>A0A6B0R2K5</accession>
<reference evidence="1" key="1">
    <citation type="submission" date="2019-10" db="EMBL/GenBank/DDBJ databases">
        <title>The sequence and de novo assembly of the wild yak genome.</title>
        <authorList>
            <person name="Liu Y."/>
        </authorList>
    </citation>
    <scope>NUCLEOTIDE SEQUENCE [LARGE SCALE GENOMIC DNA]</scope>
    <source>
        <strain evidence="1">WY2019</strain>
    </source>
</reference>
<name>A0A6B0R2K5_9CETA</name>
<proteinExistence type="predicted"/>
<protein>
    <submittedName>
        <fullName evidence="1">Uncharacterized protein</fullName>
    </submittedName>
</protein>
<dbReference type="AlphaFoldDB" id="A0A6B0R2K5"/>
<dbReference type="EMBL" id="VBQZ03000015">
    <property type="protein sequence ID" value="MXQ83187.1"/>
    <property type="molecule type" value="Genomic_DNA"/>
</dbReference>
<organism evidence="1 2">
    <name type="scientific">Bos mutus</name>
    <name type="common">wild yak</name>
    <dbReference type="NCBI Taxonomy" id="72004"/>
    <lineage>
        <taxon>Eukaryota</taxon>
        <taxon>Metazoa</taxon>
        <taxon>Chordata</taxon>
        <taxon>Craniata</taxon>
        <taxon>Vertebrata</taxon>
        <taxon>Euteleostomi</taxon>
        <taxon>Mammalia</taxon>
        <taxon>Eutheria</taxon>
        <taxon>Laurasiatheria</taxon>
        <taxon>Artiodactyla</taxon>
        <taxon>Ruminantia</taxon>
        <taxon>Pecora</taxon>
        <taxon>Bovidae</taxon>
        <taxon>Bovinae</taxon>
        <taxon>Bos</taxon>
    </lineage>
</organism>
<evidence type="ECO:0000313" key="2">
    <source>
        <dbReference type="Proteomes" id="UP000322234"/>
    </source>
</evidence>
<dbReference type="Proteomes" id="UP000322234">
    <property type="component" value="Unassembled WGS sequence"/>
</dbReference>
<comment type="caution">
    <text evidence="1">The sequence shown here is derived from an EMBL/GenBank/DDBJ whole genome shotgun (WGS) entry which is preliminary data.</text>
</comment>
<sequence length="126" mass="14582">MSTLVHYPDVENEDIDLPGFGGCAAACMQGLCSKNELQSPVGVHPTKMRETLKGHEEQDQRRNTDFSGLLKKMVLEERVNIEETAFDKQDFPDKLKSWREKVDSEQVHEVPRFLSLHRTIKQRMIR</sequence>
<keyword evidence="2" id="KW-1185">Reference proteome</keyword>